<dbReference type="PANTHER" id="PTHR46877:SF14">
    <property type="entry name" value="RECEPTOR PROTEIN-TYROSINE KINASE"/>
    <property type="match status" value="1"/>
</dbReference>
<evidence type="ECO:0000313" key="8">
    <source>
        <dbReference type="Proteomes" id="UP000095280"/>
    </source>
</evidence>
<dbReference type="WBParaSite" id="snap_masked-unitig_27709-processed-gene-0.0-mRNA-1">
    <property type="protein sequence ID" value="snap_masked-unitig_27709-processed-gene-0.0-mRNA-1"/>
    <property type="gene ID" value="snap_masked-unitig_27709-processed-gene-0.0"/>
</dbReference>
<keyword evidence="3" id="KW-0067">ATP-binding</keyword>
<keyword evidence="4" id="KW-0472">Membrane</keyword>
<dbReference type="GO" id="GO:0005524">
    <property type="term" value="F:ATP binding"/>
    <property type="evidence" value="ECO:0007669"/>
    <property type="project" value="UniProtKB-KW"/>
</dbReference>
<accession>A0A1I8JQ72</accession>
<dbReference type="GO" id="GO:0005886">
    <property type="term" value="C:plasma membrane"/>
    <property type="evidence" value="ECO:0007669"/>
    <property type="project" value="TreeGrafter"/>
</dbReference>
<dbReference type="Gene3D" id="1.10.510.10">
    <property type="entry name" value="Transferase(Phosphotransferase) domain 1"/>
    <property type="match status" value="1"/>
</dbReference>
<dbReference type="InterPro" id="IPR000719">
    <property type="entry name" value="Prot_kinase_dom"/>
</dbReference>
<organism evidence="8 9">
    <name type="scientific">Macrostomum lignano</name>
    <dbReference type="NCBI Taxonomy" id="282301"/>
    <lineage>
        <taxon>Eukaryota</taxon>
        <taxon>Metazoa</taxon>
        <taxon>Spiralia</taxon>
        <taxon>Lophotrochozoa</taxon>
        <taxon>Platyhelminthes</taxon>
        <taxon>Rhabditophora</taxon>
        <taxon>Macrostomorpha</taxon>
        <taxon>Macrostomida</taxon>
        <taxon>Macrostomidae</taxon>
        <taxon>Macrostomum</taxon>
    </lineage>
</organism>
<dbReference type="SUPFAM" id="SSF56112">
    <property type="entry name" value="Protein kinase-like (PK-like)"/>
    <property type="match status" value="1"/>
</dbReference>
<protein>
    <submittedName>
        <fullName evidence="9">Protein kinase domain-containing protein</fullName>
    </submittedName>
</protein>
<dbReference type="InterPro" id="IPR001245">
    <property type="entry name" value="Ser-Thr/Tyr_kinase_cat_dom"/>
</dbReference>
<evidence type="ECO:0000256" key="2">
    <source>
        <dbReference type="ARBA" id="ARBA00022741"/>
    </source>
</evidence>
<dbReference type="SMART" id="SM00219">
    <property type="entry name" value="TyrKc"/>
    <property type="match status" value="1"/>
</dbReference>
<dbReference type="GO" id="GO:0007411">
    <property type="term" value="P:axon guidance"/>
    <property type="evidence" value="ECO:0007669"/>
    <property type="project" value="TreeGrafter"/>
</dbReference>
<sequence>MRYLSDLGYIHRDLAARKHPARLQSPPISALVREVVDNLRRQRRRRCANRRWPRTVGGDGLGGTYTTRGGKIPIRWTAPEAIHFRKFTSATDVWSFGIVMWEVMSFGERPYWNWTNQDVIAANGYRLPPPMDCPESVHLLMLDCWKWDRTERPKFPALVRALDRLLHQPELLTCQRARPIYEPPTQSIPGRRLRQPAPVALTNLRLERYADAFYQYGVHSMELVPRLTSTDLAAMGISSAAHQKRLLGAIEKLQLHVYEATPYSDGYLV</sequence>
<feature type="domain" description="SAM" evidence="7">
    <location>
        <begin position="201"/>
        <end position="256"/>
    </location>
</feature>
<evidence type="ECO:0000259" key="6">
    <source>
        <dbReference type="PROSITE" id="PS50011"/>
    </source>
</evidence>
<dbReference type="InterPro" id="IPR001660">
    <property type="entry name" value="SAM"/>
</dbReference>
<dbReference type="Pfam" id="PF07647">
    <property type="entry name" value="SAM_2"/>
    <property type="match status" value="1"/>
</dbReference>
<reference evidence="9" key="1">
    <citation type="submission" date="2016-11" db="UniProtKB">
        <authorList>
            <consortium name="WormBaseParasite"/>
        </authorList>
    </citation>
    <scope>IDENTIFICATION</scope>
</reference>
<dbReference type="InterPro" id="IPR050449">
    <property type="entry name" value="Ephrin_rcpt_TKs"/>
</dbReference>
<dbReference type="InterPro" id="IPR011009">
    <property type="entry name" value="Kinase-like_dom_sf"/>
</dbReference>
<comment type="subcellular location">
    <subcellularLocation>
        <location evidence="1">Membrane</location>
        <topology evidence="1">Single-pass membrane protein</topology>
    </subcellularLocation>
</comment>
<dbReference type="Proteomes" id="UP000095280">
    <property type="component" value="Unplaced"/>
</dbReference>
<keyword evidence="2" id="KW-0547">Nucleotide-binding</keyword>
<name>A0A1I8JQ72_9PLAT</name>
<proteinExistence type="predicted"/>
<dbReference type="PROSITE" id="PS50011">
    <property type="entry name" value="PROTEIN_KINASE_DOM"/>
    <property type="match status" value="1"/>
</dbReference>
<dbReference type="Gene3D" id="1.10.150.50">
    <property type="entry name" value="Transcription Factor, Ets-1"/>
    <property type="match status" value="1"/>
</dbReference>
<dbReference type="SMART" id="SM00454">
    <property type="entry name" value="SAM"/>
    <property type="match status" value="1"/>
</dbReference>
<dbReference type="Pfam" id="PF07714">
    <property type="entry name" value="PK_Tyr_Ser-Thr"/>
    <property type="match status" value="1"/>
</dbReference>
<feature type="domain" description="Protein kinase" evidence="6">
    <location>
        <begin position="1"/>
        <end position="166"/>
    </location>
</feature>
<evidence type="ECO:0000256" key="1">
    <source>
        <dbReference type="ARBA" id="ARBA00004167"/>
    </source>
</evidence>
<evidence type="ECO:0000313" key="9">
    <source>
        <dbReference type="WBParaSite" id="snap_masked-unitig_27709-processed-gene-0.0-mRNA-1"/>
    </source>
</evidence>
<dbReference type="GO" id="GO:0005005">
    <property type="term" value="F:transmembrane-ephrin receptor activity"/>
    <property type="evidence" value="ECO:0007669"/>
    <property type="project" value="TreeGrafter"/>
</dbReference>
<keyword evidence="8" id="KW-1185">Reference proteome</keyword>
<dbReference type="AlphaFoldDB" id="A0A1I8JQ72"/>
<evidence type="ECO:0000256" key="3">
    <source>
        <dbReference type="ARBA" id="ARBA00022840"/>
    </source>
</evidence>
<dbReference type="PROSITE" id="PS50105">
    <property type="entry name" value="SAM_DOMAIN"/>
    <property type="match status" value="1"/>
</dbReference>
<dbReference type="PANTHER" id="PTHR46877">
    <property type="entry name" value="EPH RECEPTOR A5"/>
    <property type="match status" value="1"/>
</dbReference>
<dbReference type="SUPFAM" id="SSF47769">
    <property type="entry name" value="SAM/Pointed domain"/>
    <property type="match status" value="1"/>
</dbReference>
<evidence type="ECO:0000259" key="7">
    <source>
        <dbReference type="PROSITE" id="PS50105"/>
    </source>
</evidence>
<keyword evidence="5" id="KW-0675">Receptor</keyword>
<dbReference type="GO" id="GO:0030425">
    <property type="term" value="C:dendrite"/>
    <property type="evidence" value="ECO:0007669"/>
    <property type="project" value="TreeGrafter"/>
</dbReference>
<evidence type="ECO:0000256" key="4">
    <source>
        <dbReference type="ARBA" id="ARBA00023136"/>
    </source>
</evidence>
<dbReference type="InterPro" id="IPR013761">
    <property type="entry name" value="SAM/pointed_sf"/>
</dbReference>
<evidence type="ECO:0000256" key="5">
    <source>
        <dbReference type="ARBA" id="ARBA00023170"/>
    </source>
</evidence>
<dbReference type="InterPro" id="IPR020635">
    <property type="entry name" value="Tyr_kinase_cat_dom"/>
</dbReference>